<organism evidence="2 3">
    <name type="scientific">Paenibacillus kribbensis</name>
    <dbReference type="NCBI Taxonomy" id="172713"/>
    <lineage>
        <taxon>Bacteria</taxon>
        <taxon>Bacillati</taxon>
        <taxon>Bacillota</taxon>
        <taxon>Bacilli</taxon>
        <taxon>Bacillales</taxon>
        <taxon>Paenibacillaceae</taxon>
        <taxon>Paenibacillus</taxon>
    </lineage>
</organism>
<dbReference type="SUPFAM" id="SSF53067">
    <property type="entry name" value="Actin-like ATPase domain"/>
    <property type="match status" value="1"/>
</dbReference>
<dbReference type="KEGG" id="pkb:B4V02_11785"/>
<dbReference type="PANTHER" id="PTHR18964">
    <property type="entry name" value="ROK (REPRESSOR, ORF, KINASE) FAMILY"/>
    <property type="match status" value="1"/>
</dbReference>
<dbReference type="AlphaFoldDB" id="A0A222WMU5"/>
<dbReference type="PANTHER" id="PTHR18964:SF170">
    <property type="entry name" value="SUGAR KINASE"/>
    <property type="match status" value="1"/>
</dbReference>
<dbReference type="Gene3D" id="3.30.420.40">
    <property type="match status" value="2"/>
</dbReference>
<dbReference type="Proteomes" id="UP000214666">
    <property type="component" value="Chromosome"/>
</dbReference>
<dbReference type="Pfam" id="PF00480">
    <property type="entry name" value="ROK"/>
    <property type="match status" value="1"/>
</dbReference>
<dbReference type="CDD" id="cd24152">
    <property type="entry name" value="ASKHA_NBD_ROK-like"/>
    <property type="match status" value="1"/>
</dbReference>
<evidence type="ECO:0000313" key="3">
    <source>
        <dbReference type="Proteomes" id="UP000214666"/>
    </source>
</evidence>
<dbReference type="EMBL" id="CP020028">
    <property type="protein sequence ID" value="ASR47318.1"/>
    <property type="molecule type" value="Genomic_DNA"/>
</dbReference>
<dbReference type="InterPro" id="IPR000600">
    <property type="entry name" value="ROK"/>
</dbReference>
<comment type="similarity">
    <text evidence="1">Belongs to the ROK (NagC/XylR) family.</text>
</comment>
<dbReference type="InterPro" id="IPR043129">
    <property type="entry name" value="ATPase_NBD"/>
</dbReference>
<reference evidence="2 3" key="1">
    <citation type="submission" date="2017-03" db="EMBL/GenBank/DDBJ databases">
        <title>Complete genome sequence of Paenibacillus Kribbensis producing bioflocculants.</title>
        <authorList>
            <person name="Lee H.-G."/>
            <person name="Oh H.-M."/>
        </authorList>
    </citation>
    <scope>NUCLEOTIDE SEQUENCE [LARGE SCALE GENOMIC DNA]</scope>
    <source>
        <strain evidence="2 3">AM49</strain>
    </source>
</reference>
<evidence type="ECO:0000313" key="2">
    <source>
        <dbReference type="EMBL" id="ASR47318.1"/>
    </source>
</evidence>
<evidence type="ECO:0000256" key="1">
    <source>
        <dbReference type="ARBA" id="ARBA00006479"/>
    </source>
</evidence>
<name>A0A222WMU5_9BACL</name>
<accession>A0A222WMU5</accession>
<sequence length="301" mass="33002">MKNKILVFDIGGSFIKFSLYFEDRFLTKGKVVTPRDSLESLIVALKQIHHQFIDESEGIAISIPGVVNSESGHMVHGGSLDYIRDINMIKVFEEAFGLPVSIENDGKCAALGEAWRGSLQGISDGVVLVIGTGMGGGIISQGKLLKGHHLSAGEFSFIRTNNEFTNNHEYMLGFQGSSVTLTKTVAKMKQLPEGSITGEKVFSLLEEGDQMVQSVFQAYCQNIATQIINLQSILDPEKFVIGGGISANPLLVITIKQELEKLYEHSLIDFVHANIEQSKLGNEANLLGAVYNYKKSHHIEM</sequence>
<proteinExistence type="inferred from homology"/>
<dbReference type="STRING" id="172713.GCA_001705305_00559"/>
<keyword evidence="3" id="KW-1185">Reference proteome</keyword>
<dbReference type="RefSeq" id="WP_094154900.1">
    <property type="nucleotide sequence ID" value="NZ_CP020028.1"/>
</dbReference>
<protein>
    <submittedName>
        <fullName evidence="2">Transcriptional regulator</fullName>
    </submittedName>
</protein>
<gene>
    <name evidence="2" type="ORF">B4V02_11785</name>
</gene>
<dbReference type="OrthoDB" id="9795247at2"/>